<keyword evidence="2" id="KW-1185">Reference proteome</keyword>
<evidence type="ECO:0000313" key="2">
    <source>
        <dbReference type="Proteomes" id="UP001239111"/>
    </source>
</evidence>
<accession>A0ACC2P2L2</accession>
<proteinExistence type="predicted"/>
<protein>
    <submittedName>
        <fullName evidence="1">Uncharacterized protein</fullName>
    </submittedName>
</protein>
<dbReference type="Proteomes" id="UP001239111">
    <property type="component" value="Chromosome 2"/>
</dbReference>
<name>A0ACC2P2L2_9HYME</name>
<reference evidence="1" key="1">
    <citation type="submission" date="2023-04" db="EMBL/GenBank/DDBJ databases">
        <title>A chromosome-level genome assembly of the parasitoid wasp Eretmocerus hayati.</title>
        <authorList>
            <person name="Zhong Y."/>
            <person name="Liu S."/>
            <person name="Liu Y."/>
        </authorList>
    </citation>
    <scope>NUCLEOTIDE SEQUENCE</scope>
    <source>
        <strain evidence="1">ZJU_SS_LIU_2023</strain>
    </source>
</reference>
<sequence length="132" mass="14919">MLKRFSNNPKNKTDEVADLFKKALTLMMNRLNKDVKIKIEITVHKKLIFSPGDLMIEKSTSIKLLQILINNLNAEGVKKVSNSFKEIAANTKLKEKSNGSIPAPWTNNGRTYVTQLLTVKLMCHPQLASDHE</sequence>
<organism evidence="1 2">
    <name type="scientific">Eretmocerus hayati</name>
    <dbReference type="NCBI Taxonomy" id="131215"/>
    <lineage>
        <taxon>Eukaryota</taxon>
        <taxon>Metazoa</taxon>
        <taxon>Ecdysozoa</taxon>
        <taxon>Arthropoda</taxon>
        <taxon>Hexapoda</taxon>
        <taxon>Insecta</taxon>
        <taxon>Pterygota</taxon>
        <taxon>Neoptera</taxon>
        <taxon>Endopterygota</taxon>
        <taxon>Hymenoptera</taxon>
        <taxon>Apocrita</taxon>
        <taxon>Proctotrupomorpha</taxon>
        <taxon>Chalcidoidea</taxon>
        <taxon>Aphelinidae</taxon>
        <taxon>Aphelininae</taxon>
        <taxon>Eretmocerus</taxon>
    </lineage>
</organism>
<dbReference type="EMBL" id="CM056742">
    <property type="protein sequence ID" value="KAJ8677814.1"/>
    <property type="molecule type" value="Genomic_DNA"/>
</dbReference>
<evidence type="ECO:0000313" key="1">
    <source>
        <dbReference type="EMBL" id="KAJ8677814.1"/>
    </source>
</evidence>
<comment type="caution">
    <text evidence="1">The sequence shown here is derived from an EMBL/GenBank/DDBJ whole genome shotgun (WGS) entry which is preliminary data.</text>
</comment>
<gene>
    <name evidence="1" type="ORF">QAD02_013601</name>
</gene>